<keyword evidence="1" id="KW-1133">Transmembrane helix</keyword>
<dbReference type="KEGG" id="adp:NCTC12871_00376"/>
<name>A0A448TSI3_9PAST</name>
<feature type="transmembrane region" description="Helical" evidence="1">
    <location>
        <begin position="12"/>
        <end position="32"/>
    </location>
</feature>
<organism evidence="2 3">
    <name type="scientific">Actinobacillus delphinicola</name>
    <dbReference type="NCBI Taxonomy" id="51161"/>
    <lineage>
        <taxon>Bacteria</taxon>
        <taxon>Pseudomonadati</taxon>
        <taxon>Pseudomonadota</taxon>
        <taxon>Gammaproteobacteria</taxon>
        <taxon>Pasteurellales</taxon>
        <taxon>Pasteurellaceae</taxon>
        <taxon>Actinobacillus</taxon>
    </lineage>
</organism>
<accession>A0A448TSI3</accession>
<dbReference type="PANTHER" id="PTHR38468:SF1">
    <property type="entry name" value="SLL0939 PROTEIN"/>
    <property type="match status" value="1"/>
</dbReference>
<dbReference type="InterPro" id="IPR012427">
    <property type="entry name" value="DUF1622"/>
</dbReference>
<keyword evidence="3" id="KW-1185">Reference proteome</keyword>
<reference evidence="2 3" key="1">
    <citation type="submission" date="2018-12" db="EMBL/GenBank/DDBJ databases">
        <authorList>
            <consortium name="Pathogen Informatics"/>
        </authorList>
    </citation>
    <scope>NUCLEOTIDE SEQUENCE [LARGE SCALE GENOMIC DNA]</scope>
    <source>
        <strain evidence="2 3">NCTC12871</strain>
    </source>
</reference>
<evidence type="ECO:0000313" key="2">
    <source>
        <dbReference type="EMBL" id="VEJ08952.1"/>
    </source>
</evidence>
<dbReference type="OrthoDB" id="7060802at2"/>
<keyword evidence="1" id="KW-0472">Membrane</keyword>
<dbReference type="EMBL" id="LR134510">
    <property type="protein sequence ID" value="VEJ08952.1"/>
    <property type="molecule type" value="Genomic_DNA"/>
</dbReference>
<evidence type="ECO:0000256" key="1">
    <source>
        <dbReference type="SAM" id="Phobius"/>
    </source>
</evidence>
<dbReference type="Proteomes" id="UP000279799">
    <property type="component" value="Chromosome"/>
</dbReference>
<feature type="transmembrane region" description="Helical" evidence="1">
    <location>
        <begin position="88"/>
        <end position="105"/>
    </location>
</feature>
<proteinExistence type="predicted"/>
<protein>
    <submittedName>
        <fullName evidence="2">Protein of uncharacterized function (DUF1622)</fullName>
    </submittedName>
</protein>
<dbReference type="Pfam" id="PF07784">
    <property type="entry name" value="DUF1622"/>
    <property type="match status" value="1"/>
</dbReference>
<dbReference type="PANTHER" id="PTHR38468">
    <property type="entry name" value="SLL0939 PROTEIN"/>
    <property type="match status" value="1"/>
</dbReference>
<keyword evidence="1" id="KW-0812">Transmembrane</keyword>
<evidence type="ECO:0000313" key="3">
    <source>
        <dbReference type="Proteomes" id="UP000279799"/>
    </source>
</evidence>
<gene>
    <name evidence="2" type="ORF">NCTC12871_00376</name>
</gene>
<dbReference type="AlphaFoldDB" id="A0A448TSI3"/>
<dbReference type="RefSeq" id="WP_126598465.1">
    <property type="nucleotide sequence ID" value="NZ_LR134510.1"/>
</dbReference>
<sequence>MIDENFKFVLNLCIYAIDVVSIIVLLWGVILVSQKFIRIEFTAKIRAEAVEHLMVAKTNLGTYILLSLEILICADILETILNPSYRDLIVLGAIVVIRTVISFFLNKEIESARKVHLGVHSPKDTVSE</sequence>